<evidence type="ECO:0000313" key="2">
    <source>
        <dbReference type="EMBL" id="QHV97356.1"/>
    </source>
</evidence>
<dbReference type="EMBL" id="CP045997">
    <property type="protein sequence ID" value="QHV97356.1"/>
    <property type="molecule type" value="Genomic_DNA"/>
</dbReference>
<proteinExistence type="predicted"/>
<dbReference type="KEGG" id="senf:GJR95_21150"/>
<feature type="signal peptide" evidence="1">
    <location>
        <begin position="1"/>
        <end position="19"/>
    </location>
</feature>
<organism evidence="2 3">
    <name type="scientific">Spirosoma endbachense</name>
    <dbReference type="NCBI Taxonomy" id="2666025"/>
    <lineage>
        <taxon>Bacteria</taxon>
        <taxon>Pseudomonadati</taxon>
        <taxon>Bacteroidota</taxon>
        <taxon>Cytophagia</taxon>
        <taxon>Cytophagales</taxon>
        <taxon>Cytophagaceae</taxon>
        <taxon>Spirosoma</taxon>
    </lineage>
</organism>
<dbReference type="RefSeq" id="WP_162387769.1">
    <property type="nucleotide sequence ID" value="NZ_CP045997.1"/>
</dbReference>
<accession>A0A6P1W101</accession>
<feature type="chain" id="PRO_5027060811" evidence="1">
    <location>
        <begin position="20"/>
        <end position="203"/>
    </location>
</feature>
<gene>
    <name evidence="2" type="ORF">GJR95_21150</name>
</gene>
<reference evidence="2 3" key="1">
    <citation type="submission" date="2019-11" db="EMBL/GenBank/DDBJ databases">
        <title>Spirosoma endbachense sp. nov., isolated from a natural salt meadow.</title>
        <authorList>
            <person name="Rojas J."/>
            <person name="Ambika Manirajan B."/>
            <person name="Ratering S."/>
            <person name="Suarez C."/>
            <person name="Geissler-Plaum R."/>
            <person name="Schnell S."/>
        </authorList>
    </citation>
    <scope>NUCLEOTIDE SEQUENCE [LARGE SCALE GENOMIC DNA]</scope>
    <source>
        <strain evidence="2 3">I-24</strain>
    </source>
</reference>
<sequence length="203" mass="22290">MKTISAFLASYSLVAVVMAQTPTVPSPDVQIKAAILAAPADKRDAATVYGYSAKNEFVVLRKGTNELICLADDPAQKGLSVSCYHRDLDLFMERGRILKKEGKKPAEILAIREQETKDKKLIMPTHPSTLFSYTAKDENYDVATGDVKDGYLRYVVYIPYATAESTGLPLKPEAPGMPWIMDPGTHRAHIMINPPVSTTAAHH</sequence>
<keyword evidence="1" id="KW-0732">Signal</keyword>
<keyword evidence="3" id="KW-1185">Reference proteome</keyword>
<name>A0A6P1W101_9BACT</name>
<dbReference type="AlphaFoldDB" id="A0A6P1W101"/>
<protein>
    <submittedName>
        <fullName evidence="2">Uncharacterized protein</fullName>
    </submittedName>
</protein>
<evidence type="ECO:0000256" key="1">
    <source>
        <dbReference type="SAM" id="SignalP"/>
    </source>
</evidence>
<evidence type="ECO:0000313" key="3">
    <source>
        <dbReference type="Proteomes" id="UP000464577"/>
    </source>
</evidence>
<dbReference type="Proteomes" id="UP000464577">
    <property type="component" value="Chromosome"/>
</dbReference>